<reference evidence="1 2" key="1">
    <citation type="submission" date="2016-07" db="EMBL/GenBank/DDBJ databases">
        <title>Multi-omics approach to identify versatile polysaccharide utilization systems of a marine flavobacterium Gramella flava.</title>
        <authorList>
            <person name="Tang K."/>
        </authorList>
    </citation>
    <scope>NUCLEOTIDE SEQUENCE [LARGE SCALE GENOMIC DNA]</scope>
    <source>
        <strain evidence="1 2">JLT2011</strain>
    </source>
</reference>
<dbReference type="KEGG" id="gfl:GRFL_3047"/>
<dbReference type="RefSeq" id="WP_083645383.1">
    <property type="nucleotide sequence ID" value="NZ_AMRU01000005.1"/>
</dbReference>
<organism evidence="1 2">
    <name type="scientific">Christiangramia flava JLT2011</name>
    <dbReference type="NCBI Taxonomy" id="1229726"/>
    <lineage>
        <taxon>Bacteria</taxon>
        <taxon>Pseudomonadati</taxon>
        <taxon>Bacteroidota</taxon>
        <taxon>Flavobacteriia</taxon>
        <taxon>Flavobacteriales</taxon>
        <taxon>Flavobacteriaceae</taxon>
        <taxon>Christiangramia</taxon>
    </lineage>
</organism>
<proteinExistence type="predicted"/>
<dbReference type="EMBL" id="CP016359">
    <property type="protein sequence ID" value="APU69771.1"/>
    <property type="molecule type" value="Genomic_DNA"/>
</dbReference>
<dbReference type="Proteomes" id="UP000186230">
    <property type="component" value="Chromosome"/>
</dbReference>
<dbReference type="STRING" id="1229726.GRFL_3047"/>
<accession>A0A1L7I832</accession>
<protein>
    <submittedName>
        <fullName evidence="1">Uncharacterized protein</fullName>
    </submittedName>
</protein>
<keyword evidence="2" id="KW-1185">Reference proteome</keyword>
<gene>
    <name evidence="1" type="ORF">GRFL_3047</name>
</gene>
<evidence type="ECO:0000313" key="1">
    <source>
        <dbReference type="EMBL" id="APU69771.1"/>
    </source>
</evidence>
<dbReference type="OrthoDB" id="1443875at2"/>
<dbReference type="AlphaFoldDB" id="A0A1L7I832"/>
<evidence type="ECO:0000313" key="2">
    <source>
        <dbReference type="Proteomes" id="UP000186230"/>
    </source>
</evidence>
<name>A0A1L7I832_9FLAO</name>
<sequence>MKTEELQEQNNLDLEPFYEALEDDPKLLEEALEILLEMVHFEPKSVKKLALFIKEDSRNLYKEIVELSKSKQDKGNSPSCCGGHKFGEQLL</sequence>